<dbReference type="Gene3D" id="2.20.28.160">
    <property type="match status" value="1"/>
</dbReference>
<accession>A0A7J4JG28</accession>
<gene>
    <name evidence="1" type="ORF">HA252_04970</name>
    <name evidence="2" type="ORF">J4203_06040</name>
</gene>
<dbReference type="AlphaFoldDB" id="A0A7J4JG28"/>
<evidence type="ECO:0000313" key="3">
    <source>
        <dbReference type="Proteomes" id="UP000564964"/>
    </source>
</evidence>
<reference evidence="1" key="1">
    <citation type="journal article" date="2020" name="bioRxiv">
        <title>A rank-normalized archaeal taxonomy based on genome phylogeny resolves widespread incomplete and uneven classifications.</title>
        <authorList>
            <person name="Rinke C."/>
            <person name="Chuvochina M."/>
            <person name="Mussig A.J."/>
            <person name="Chaumeil P.-A."/>
            <person name="Waite D.W."/>
            <person name="Whitman W.B."/>
            <person name="Parks D.H."/>
            <person name="Hugenholtz P."/>
        </authorList>
    </citation>
    <scope>NUCLEOTIDE SEQUENCE</scope>
    <source>
        <strain evidence="1">UBA10219</strain>
    </source>
</reference>
<organism evidence="1 3">
    <name type="scientific">Candidatus Iainarchaeum sp</name>
    <dbReference type="NCBI Taxonomy" id="3101447"/>
    <lineage>
        <taxon>Archaea</taxon>
        <taxon>Candidatus Iainarchaeota</taxon>
        <taxon>Candidatus Iainarchaeia</taxon>
        <taxon>Candidatus Iainarchaeales</taxon>
        <taxon>Candidatus Iainarchaeaceae</taxon>
        <taxon>Candidatus Iainarchaeum</taxon>
    </lineage>
</organism>
<dbReference type="EMBL" id="JAGVWE010000005">
    <property type="protein sequence ID" value="MBS3063405.1"/>
    <property type="molecule type" value="Genomic_DNA"/>
</dbReference>
<comment type="caution">
    <text evidence="1">The sequence shown here is derived from an EMBL/GenBank/DDBJ whole genome shotgun (WGS) entry which is preliminary data.</text>
</comment>
<proteinExistence type="predicted"/>
<name>A0A7J4JG28_9ARCH</name>
<sequence length="75" mass="8684">MRTPNMKVKCPECKEGFDLSVNDYEEDDLLQCPECTVDLVIKVDNGKFKLVTEKEKYFDEEIAEEFGAAEEVEEE</sequence>
<protein>
    <recommendedName>
        <fullName evidence="4">Lysine biosynthesis protein LysW</fullName>
    </recommendedName>
</protein>
<evidence type="ECO:0000313" key="2">
    <source>
        <dbReference type="EMBL" id="MBS3063405.1"/>
    </source>
</evidence>
<reference evidence="2" key="2">
    <citation type="submission" date="2021-03" db="EMBL/GenBank/DDBJ databases">
        <authorList>
            <person name="Jaffe A."/>
        </authorList>
    </citation>
    <scope>NUCLEOTIDE SEQUENCE</scope>
    <source>
        <strain evidence="2">RIFCSPLOWO2_01_FULL_58_19</strain>
    </source>
</reference>
<dbReference type="Proteomes" id="UP000678237">
    <property type="component" value="Unassembled WGS sequence"/>
</dbReference>
<dbReference type="Proteomes" id="UP000564964">
    <property type="component" value="Unassembled WGS sequence"/>
</dbReference>
<dbReference type="EMBL" id="DUGH01000120">
    <property type="protein sequence ID" value="HIH16731.1"/>
    <property type="molecule type" value="Genomic_DNA"/>
</dbReference>
<evidence type="ECO:0000313" key="1">
    <source>
        <dbReference type="EMBL" id="HIH16731.1"/>
    </source>
</evidence>
<evidence type="ECO:0008006" key="4">
    <source>
        <dbReference type="Google" id="ProtNLM"/>
    </source>
</evidence>
<reference evidence="2" key="3">
    <citation type="submission" date="2021-05" db="EMBL/GenBank/DDBJ databases">
        <title>Protein family content uncovers lineage relationships and bacterial pathway maintenance mechanisms in DPANN archaea.</title>
        <authorList>
            <person name="Castelle C.J."/>
            <person name="Meheust R."/>
            <person name="Jaffe A.L."/>
            <person name="Seitz K."/>
            <person name="Gong X."/>
            <person name="Baker B.J."/>
            <person name="Banfield J.F."/>
        </authorList>
    </citation>
    <scope>NUCLEOTIDE SEQUENCE</scope>
    <source>
        <strain evidence="2">RIFCSPLOWO2_01_FULL_58_19</strain>
    </source>
</reference>